<gene>
    <name evidence="10" type="ORF">M124_2288</name>
</gene>
<comment type="subcellular location">
    <subcellularLocation>
        <location evidence="1">Cell membrane</location>
        <topology evidence="1">Multi-pass membrane protein</topology>
    </subcellularLocation>
</comment>
<keyword evidence="6 8" id="KW-0472">Membrane</keyword>
<dbReference type="PANTHER" id="PTHR34390">
    <property type="entry name" value="UPF0442 PROTEIN YJJB-RELATED"/>
    <property type="match status" value="1"/>
</dbReference>
<organism evidence="10 11">
    <name type="scientific">Bacteroides fragilis str. 3988T(B)14</name>
    <dbReference type="NCBI Taxonomy" id="1339315"/>
    <lineage>
        <taxon>Bacteria</taxon>
        <taxon>Pseudomonadati</taxon>
        <taxon>Bacteroidota</taxon>
        <taxon>Bacteroidia</taxon>
        <taxon>Bacteroidales</taxon>
        <taxon>Bacteroidaceae</taxon>
        <taxon>Bacteroides</taxon>
    </lineage>
</organism>
<dbReference type="InterPro" id="IPR024528">
    <property type="entry name" value="ThrE_2"/>
</dbReference>
<protein>
    <recommendedName>
        <fullName evidence="9">Threonine/Serine exporter ThrE domain-containing protein</fullName>
    </recommendedName>
</protein>
<sequence>MMNIDFITATVLDGAFAAVAAIGFAIISNPPRKAILISAFLAAVGHGLRYFLMHAHLFTMDIATASFFAAVSIGLLAIPFAKAIHCPAEVFSFPSLLPMIPGMFAYKSILALTKFMQTKDETDSLRYLVDFCHNGSTTIFVLFALVVGAAVPVFIFHRQSFTATRLLKKLVKKG</sequence>
<feature type="transmembrane region" description="Helical" evidence="8">
    <location>
        <begin position="6"/>
        <end position="27"/>
    </location>
</feature>
<dbReference type="GO" id="GO:0005886">
    <property type="term" value="C:plasma membrane"/>
    <property type="evidence" value="ECO:0007669"/>
    <property type="project" value="UniProtKB-SubCell"/>
</dbReference>
<dbReference type="AlphaFoldDB" id="A0A015TTD3"/>
<keyword evidence="2" id="KW-1003">Cell membrane</keyword>
<feature type="domain" description="Threonine/Serine exporter ThrE" evidence="9">
    <location>
        <begin position="15"/>
        <end position="154"/>
    </location>
</feature>
<comment type="caution">
    <text evidence="10">The sequence shown here is derived from an EMBL/GenBank/DDBJ whole genome shotgun (WGS) entry which is preliminary data.</text>
</comment>
<dbReference type="PANTHER" id="PTHR34390:SF1">
    <property type="entry name" value="SUCCINATE TRANSPORTER SUBUNIT YJJB-RELATED"/>
    <property type="match status" value="1"/>
</dbReference>
<evidence type="ECO:0000256" key="1">
    <source>
        <dbReference type="ARBA" id="ARBA00004651"/>
    </source>
</evidence>
<evidence type="ECO:0000256" key="4">
    <source>
        <dbReference type="ARBA" id="ARBA00022692"/>
    </source>
</evidence>
<evidence type="ECO:0000256" key="6">
    <source>
        <dbReference type="ARBA" id="ARBA00023136"/>
    </source>
</evidence>
<dbReference type="EMBL" id="JGCY01000329">
    <property type="protein sequence ID" value="EXY73926.1"/>
    <property type="molecule type" value="Genomic_DNA"/>
</dbReference>
<feature type="transmembrane region" description="Helical" evidence="8">
    <location>
        <begin position="34"/>
        <end position="52"/>
    </location>
</feature>
<feature type="transmembrane region" description="Helical" evidence="8">
    <location>
        <begin position="96"/>
        <end position="116"/>
    </location>
</feature>
<evidence type="ECO:0000256" key="3">
    <source>
        <dbReference type="ARBA" id="ARBA00022519"/>
    </source>
</evidence>
<dbReference type="GeneID" id="60367732"/>
<feature type="transmembrane region" description="Helical" evidence="8">
    <location>
        <begin position="136"/>
        <end position="156"/>
    </location>
</feature>
<keyword evidence="5 8" id="KW-1133">Transmembrane helix</keyword>
<dbReference type="Pfam" id="PF12821">
    <property type="entry name" value="ThrE_2"/>
    <property type="match status" value="1"/>
</dbReference>
<dbReference type="PATRIC" id="fig|1339315.3.peg.2999"/>
<name>A0A015TTD3_BACFG</name>
<reference evidence="10 11" key="1">
    <citation type="submission" date="2014-02" db="EMBL/GenBank/DDBJ databases">
        <authorList>
            <person name="Sears C."/>
            <person name="Carroll K."/>
            <person name="Sack B.R."/>
            <person name="Qadri F."/>
            <person name="Myers L.L."/>
            <person name="Chung G.-T."/>
            <person name="Escheverria P."/>
            <person name="Fraser C.M."/>
            <person name="Sadzewicz L."/>
            <person name="Shefchek K.A."/>
            <person name="Tallon L."/>
            <person name="Das S.P."/>
            <person name="Daugherty S."/>
            <person name="Mongodin E.F."/>
        </authorList>
    </citation>
    <scope>NUCLEOTIDE SEQUENCE [LARGE SCALE GENOMIC DNA]</scope>
    <source>
        <strain evidence="11">3988T(B)14</strain>
    </source>
</reference>
<keyword evidence="4 8" id="KW-0812">Transmembrane</keyword>
<dbReference type="GO" id="GO:0015744">
    <property type="term" value="P:succinate transport"/>
    <property type="evidence" value="ECO:0007669"/>
    <property type="project" value="TreeGrafter"/>
</dbReference>
<evidence type="ECO:0000256" key="7">
    <source>
        <dbReference type="ARBA" id="ARBA00034125"/>
    </source>
</evidence>
<evidence type="ECO:0000313" key="11">
    <source>
        <dbReference type="Proteomes" id="UP000020529"/>
    </source>
</evidence>
<dbReference type="RefSeq" id="WP_005788377.1">
    <property type="nucleotide sequence ID" value="NZ_JGCY01000329.1"/>
</dbReference>
<comment type="similarity">
    <text evidence="7">Belongs to the ThrE exporter (TC 2.A.79) family.</text>
</comment>
<evidence type="ECO:0000256" key="2">
    <source>
        <dbReference type="ARBA" id="ARBA00022475"/>
    </source>
</evidence>
<evidence type="ECO:0000256" key="8">
    <source>
        <dbReference type="SAM" id="Phobius"/>
    </source>
</evidence>
<feature type="transmembrane region" description="Helical" evidence="8">
    <location>
        <begin position="64"/>
        <end position="84"/>
    </location>
</feature>
<evidence type="ECO:0000259" key="9">
    <source>
        <dbReference type="Pfam" id="PF12821"/>
    </source>
</evidence>
<evidence type="ECO:0000256" key="5">
    <source>
        <dbReference type="ARBA" id="ARBA00022989"/>
    </source>
</evidence>
<dbReference type="InterPro" id="IPR050539">
    <property type="entry name" value="ThrE_Dicarb/AminoAcid_Exp"/>
</dbReference>
<evidence type="ECO:0000313" key="10">
    <source>
        <dbReference type="EMBL" id="EXY73926.1"/>
    </source>
</evidence>
<keyword evidence="3" id="KW-0997">Cell inner membrane</keyword>
<proteinExistence type="inferred from homology"/>
<accession>A0A015TTD3</accession>
<dbReference type="Proteomes" id="UP000020529">
    <property type="component" value="Unassembled WGS sequence"/>
</dbReference>